<dbReference type="EMBL" id="FNRI01000002">
    <property type="protein sequence ID" value="SEA20634.1"/>
    <property type="molecule type" value="Genomic_DNA"/>
</dbReference>
<evidence type="ECO:0000313" key="2">
    <source>
        <dbReference type="Proteomes" id="UP000183253"/>
    </source>
</evidence>
<dbReference type="AlphaFoldDB" id="A0A1H3ZB86"/>
<keyword evidence="2" id="KW-1185">Reference proteome</keyword>
<reference evidence="1 2" key="1">
    <citation type="submission" date="2016-10" db="EMBL/GenBank/DDBJ databases">
        <authorList>
            <person name="de Groot N.N."/>
        </authorList>
    </citation>
    <scope>NUCLEOTIDE SEQUENCE [LARGE SCALE GENOMIC DNA]</scope>
    <source>
        <strain evidence="1 2">DSM 25383</strain>
    </source>
</reference>
<dbReference type="OrthoDB" id="1004166at2"/>
<name>A0A1H3ZB86_9BACT</name>
<dbReference type="STRING" id="1033731.SAMN05444145_102142"/>
<gene>
    <name evidence="1" type="ORF">SAMN05444145_102142</name>
</gene>
<dbReference type="PROSITE" id="PS51257">
    <property type="entry name" value="PROKAR_LIPOPROTEIN"/>
    <property type="match status" value="1"/>
</dbReference>
<protein>
    <recommendedName>
        <fullName evidence="3">DUF4836 family protein</fullName>
    </recommendedName>
</protein>
<sequence length="523" mass="55943">MKNFLPIVKLACLAAVAALIVSCGGGADYRNLLPADSFMTMSVNPASLMEKSGACDAACNPLLDRLKAELGKAENLSAEESEYLLSLLENPAESGLDLKKDLFMFMSMSGSDINNPEVRGGLLFPVGDKSKLDALIARINEKSGTEAVTENGVSVVKIGEDTAATGVCAYNDIACMLYFQTCGGDIEAKVRGLFAQKQGESLMGDKVVAARLSARNDVNMVMPYDNLPVMANYSMLGAMPMMNALKGAVMIGSSNFEKGRIVSDAVMNYKDKESEKKAMEFYAYVKPQTGALLRYVPANSIGAASYGLDGEKLYAMLAAMPGYGMMLGNPMIKQVFDAFDGDCVISFSGMTPDGRYPVASLLVEVNDPAVLQTIVTNLAGMPIQQTAEGEYMFSMGGISVLFGVKNKVLYCTTDVAVKSALDGTKIESLTSLDRIVKGKSGTFWLDFKGLNALVAQLTGGYGMPQVEIALSVLGMFDDLEAYGTMEGGEFIVNMADKEQNAFKTICDTTGALIRQYMPEASEM</sequence>
<dbReference type="RefSeq" id="WP_010264010.1">
    <property type="nucleotide sequence ID" value="NZ_CAEG01000012.1"/>
</dbReference>
<accession>A0A1H3ZB86</accession>
<evidence type="ECO:0000313" key="1">
    <source>
        <dbReference type="EMBL" id="SEA20634.1"/>
    </source>
</evidence>
<dbReference type="InterPro" id="IPR032276">
    <property type="entry name" value="DUF4836"/>
</dbReference>
<organism evidence="1 2">
    <name type="scientific">Alistipes timonensis JC136</name>
    <dbReference type="NCBI Taxonomy" id="1033731"/>
    <lineage>
        <taxon>Bacteria</taxon>
        <taxon>Pseudomonadati</taxon>
        <taxon>Bacteroidota</taxon>
        <taxon>Bacteroidia</taxon>
        <taxon>Bacteroidales</taxon>
        <taxon>Rikenellaceae</taxon>
        <taxon>Alistipes</taxon>
    </lineage>
</organism>
<proteinExistence type="predicted"/>
<dbReference type="Proteomes" id="UP000183253">
    <property type="component" value="Unassembled WGS sequence"/>
</dbReference>
<evidence type="ECO:0008006" key="3">
    <source>
        <dbReference type="Google" id="ProtNLM"/>
    </source>
</evidence>
<dbReference type="Pfam" id="PF16120">
    <property type="entry name" value="DUF4836"/>
    <property type="match status" value="1"/>
</dbReference>